<reference evidence="2 3" key="1">
    <citation type="submission" date="2019-09" db="EMBL/GenBank/DDBJ databases">
        <title>Actinomadura physcomitrii sp. nov., a novel actinomycete isolated from moss [Physcomitrium sphaericum (Ludw) Fuernr].</title>
        <authorList>
            <person name="Liu C."/>
            <person name="Zhuang X."/>
        </authorList>
    </citation>
    <scope>NUCLEOTIDE SEQUENCE [LARGE SCALE GENOMIC DNA]</scope>
    <source>
        <strain evidence="2 3">CYP1-1B</strain>
    </source>
</reference>
<keyword evidence="1" id="KW-1133">Transmembrane helix</keyword>
<dbReference type="AlphaFoldDB" id="A0A6L3VDW4"/>
<accession>A0A6L3VDW4</accession>
<dbReference type="EMBL" id="WBMR01000276">
    <property type="protein sequence ID" value="KAB2362695.1"/>
    <property type="molecule type" value="Genomic_DNA"/>
</dbReference>
<organism evidence="2 3">
    <name type="scientific">Actinomadura montaniterrae</name>
    <dbReference type="NCBI Taxonomy" id="1803903"/>
    <lineage>
        <taxon>Bacteria</taxon>
        <taxon>Bacillati</taxon>
        <taxon>Actinomycetota</taxon>
        <taxon>Actinomycetes</taxon>
        <taxon>Streptosporangiales</taxon>
        <taxon>Thermomonosporaceae</taxon>
        <taxon>Actinomadura</taxon>
    </lineage>
</organism>
<dbReference type="RefSeq" id="WP_151546408.1">
    <property type="nucleotide sequence ID" value="NZ_WBMR01000276.1"/>
</dbReference>
<gene>
    <name evidence="2" type="ORF">F9B16_45020</name>
</gene>
<feature type="transmembrane region" description="Helical" evidence="1">
    <location>
        <begin position="37"/>
        <end position="60"/>
    </location>
</feature>
<dbReference type="Proteomes" id="UP000483004">
    <property type="component" value="Unassembled WGS sequence"/>
</dbReference>
<name>A0A6L3VDW4_9ACTN</name>
<evidence type="ECO:0000313" key="2">
    <source>
        <dbReference type="EMBL" id="KAB2362695.1"/>
    </source>
</evidence>
<protein>
    <submittedName>
        <fullName evidence="2">Uncharacterized protein</fullName>
    </submittedName>
</protein>
<keyword evidence="1" id="KW-0812">Transmembrane</keyword>
<proteinExistence type="predicted"/>
<feature type="transmembrane region" description="Helical" evidence="1">
    <location>
        <begin position="7"/>
        <end position="31"/>
    </location>
</feature>
<comment type="caution">
    <text evidence="2">The sequence shown here is derived from an EMBL/GenBank/DDBJ whole genome shotgun (WGS) entry which is preliminary data.</text>
</comment>
<keyword evidence="3" id="KW-1185">Reference proteome</keyword>
<evidence type="ECO:0000256" key="1">
    <source>
        <dbReference type="SAM" id="Phobius"/>
    </source>
</evidence>
<evidence type="ECO:0000313" key="3">
    <source>
        <dbReference type="Proteomes" id="UP000483004"/>
    </source>
</evidence>
<keyword evidence="1" id="KW-0472">Membrane</keyword>
<sequence length="237" mass="25955">MAYRIRFLPVLPVLMIIAGVVAAPLVVAGTFMAEMHAWQAVLGILFWTVVVLWLVGGGIARLRRMARSGWTALAVEPEGVRIGARPGAGPQFFPWSDVDAIVCFDVPRIVRRSPVRHLGVSLRDGAPGGVAEFEERLAAARARSGPSGADRKTLDYMASKLADSMFPREHAVSAYVRRRDWRLNRSALERALGDMAPGVRLVDVGAGRLPHEWLDDRARLADLDVDRSGEERGVPSE</sequence>
<dbReference type="OrthoDB" id="3477526at2"/>